<feature type="domain" description="Zinc finger LSD1-type" evidence="3">
    <location>
        <begin position="157"/>
        <end position="181"/>
    </location>
</feature>
<proteinExistence type="predicted"/>
<sequence length="197" mass="21495">NNATPSCTISNTSRASTVSVVHSSPAGKWWTEPVSVFRNLLMYPVGASSVCCAVCNAVTAVPPPGTEMARLVCGGCHTLLMYIRGATSVQCSCCHTVNLALEGLHLIYKHLHTCIYIHFSFGFWMYIYKKKTNQTRVLSNARVLHLESANQVAHVNCGSCRMLLMYQYGARSVKCAVCSFVTPVEGSTSTTDLKFNS</sequence>
<feature type="domain" description="Zinc finger LSD1-type" evidence="3">
    <location>
        <begin position="38"/>
        <end position="58"/>
    </location>
</feature>
<gene>
    <name evidence="4" type="ORF">HID58_066515</name>
</gene>
<dbReference type="Proteomes" id="UP000824890">
    <property type="component" value="Unassembled WGS sequence"/>
</dbReference>
<evidence type="ECO:0000256" key="1">
    <source>
        <dbReference type="ARBA" id="ARBA00004123"/>
    </source>
</evidence>
<organism evidence="4 5">
    <name type="scientific">Brassica napus</name>
    <name type="common">Rape</name>
    <dbReference type="NCBI Taxonomy" id="3708"/>
    <lineage>
        <taxon>Eukaryota</taxon>
        <taxon>Viridiplantae</taxon>
        <taxon>Streptophyta</taxon>
        <taxon>Embryophyta</taxon>
        <taxon>Tracheophyta</taxon>
        <taxon>Spermatophyta</taxon>
        <taxon>Magnoliopsida</taxon>
        <taxon>eudicotyledons</taxon>
        <taxon>Gunneridae</taxon>
        <taxon>Pentapetalae</taxon>
        <taxon>rosids</taxon>
        <taxon>malvids</taxon>
        <taxon>Brassicales</taxon>
        <taxon>Brassicaceae</taxon>
        <taxon>Brassiceae</taxon>
        <taxon>Brassica</taxon>
    </lineage>
</organism>
<feature type="non-terminal residue" evidence="4">
    <location>
        <position position="1"/>
    </location>
</feature>
<evidence type="ECO:0000256" key="2">
    <source>
        <dbReference type="ARBA" id="ARBA00023242"/>
    </source>
</evidence>
<protein>
    <recommendedName>
        <fullName evidence="3">Zinc finger LSD1-type domain-containing protein</fullName>
    </recommendedName>
</protein>
<dbReference type="EMBL" id="JAGKQM010000015">
    <property type="protein sequence ID" value="KAH0879121.1"/>
    <property type="molecule type" value="Genomic_DNA"/>
</dbReference>
<dbReference type="PANTHER" id="PTHR31747:SF1">
    <property type="entry name" value="PROTEIN LOL1"/>
    <property type="match status" value="1"/>
</dbReference>
<dbReference type="NCBIfam" id="TIGR01053">
    <property type="entry name" value="LSD1"/>
    <property type="match status" value="3"/>
</dbReference>
<comment type="subcellular location">
    <subcellularLocation>
        <location evidence="1">Nucleus</location>
    </subcellularLocation>
</comment>
<accession>A0ABQ7ZFY5</accession>
<name>A0ABQ7ZFY5_BRANA</name>
<keyword evidence="5" id="KW-1185">Reference proteome</keyword>
<dbReference type="InterPro" id="IPR040319">
    <property type="entry name" value="LSD1-like"/>
</dbReference>
<evidence type="ECO:0000313" key="5">
    <source>
        <dbReference type="Proteomes" id="UP000824890"/>
    </source>
</evidence>
<dbReference type="PANTHER" id="PTHR31747">
    <property type="entry name" value="PROTEIN LSD1"/>
    <property type="match status" value="1"/>
</dbReference>
<evidence type="ECO:0000259" key="3">
    <source>
        <dbReference type="Pfam" id="PF06943"/>
    </source>
</evidence>
<keyword evidence="2" id="KW-0539">Nucleus</keyword>
<evidence type="ECO:0000313" key="4">
    <source>
        <dbReference type="EMBL" id="KAH0879121.1"/>
    </source>
</evidence>
<reference evidence="4 5" key="1">
    <citation type="submission" date="2021-05" db="EMBL/GenBank/DDBJ databases">
        <title>Genome Assembly of Synthetic Allotetraploid Brassica napus Reveals Homoeologous Exchanges between Subgenomes.</title>
        <authorList>
            <person name="Davis J.T."/>
        </authorList>
    </citation>
    <scope>NUCLEOTIDE SEQUENCE [LARGE SCALE GENOMIC DNA]</scope>
    <source>
        <strain evidence="5">cv. Da-Ae</strain>
        <tissue evidence="4">Seedling</tissue>
    </source>
</reference>
<comment type="caution">
    <text evidence="4">The sequence shown here is derived from an EMBL/GenBank/DDBJ whole genome shotgun (WGS) entry which is preliminary data.</text>
</comment>
<feature type="domain" description="Zinc finger LSD1-type" evidence="3">
    <location>
        <begin position="73"/>
        <end position="97"/>
    </location>
</feature>
<dbReference type="InterPro" id="IPR005735">
    <property type="entry name" value="Znf_LSD1"/>
</dbReference>
<dbReference type="Pfam" id="PF06943">
    <property type="entry name" value="zf-LSD1"/>
    <property type="match status" value="3"/>
</dbReference>